<sequence length="958" mass="103611">MPLNCNTPRRCHLLNCLVAGGLLLSGQGAPLASEIQPEQLDVMAPEMRRVQVTGSRIHKAMLAGVAVSHSLGRADIHRSGLSSLGDILQRLTTSGSALNTRFNSSGNFGFPPDSGGVGAGATTVDLRHLGCKRVLVLVDGLRWVAESSASGVSSCSDLNTIPLAIVERIDIYEDGASSIYGSDAVAGVINIITRREVSGQRVSLFAGSHEQGDGQVYSAAVSGGQRWDSLSMFWSLSSLEQQAVRSGDREISRFPVPGTGSLLGSAATPRTHLILRDPVSGDVSDLIAPDRADAATFSPEQYVPFSNGDRYNFAAENLAQTPSERDAAFLSLRYELSPQLSAYLRGLYNRRQSENRAAAEPIFLGASAGTGNPLADQITISADNPFNPFGVDLRSTGSDANLLLLARRPVEGGPRVFSQDVRTRYVALGVEGQFEAELGPWYWDVNFADSRNRAEQINLGSYNLRNIATALGPLQVCASTPGCTPLNLFGAPGSISADMLAYIQPRLRDRSHNDLRVYSANLTGDAWQAWAGPLALAAGIERREVEGAYQPDPITVAGDYNGVPSLPTRGRYQVNEAFVEADLPLWVSAGSQLDLNTALRYSDYSTSSEETTARAGLRWQFADNLLLRGNWAEGFRGPSIGELFGSAARFDTDLRDPCLVQPSGAPPTVDCSQFGVPAGALQSNTQVAVTTGGNPALRPEHSDSYSLGMVYSPAFANRQGFSDRLDIELNWYRHAIDNAIQAIDPQTQLDLCAAAGPTSPFCDDIQRSDTGTISRFVNRLQNFGRLNTEGFDLNLAWLGSETTLGQPSARWWNTWVTDYSALDGMGGRQPIAEGRLIDDVAIPKWSSMLRLNWAYGDLDLAWTLRHFSGLQESCGRAIEFAICTDPSSDRHQMGALTYHDIQLRWSTSWLAGSALLFGINNVGNKQPPPCLSCALNGYDASTYDLPGRWFYLRAEVNF</sequence>
<evidence type="ECO:0000259" key="11">
    <source>
        <dbReference type="Pfam" id="PF07715"/>
    </source>
</evidence>
<accession>A0AAW3ZN12</accession>
<evidence type="ECO:0000313" key="12">
    <source>
        <dbReference type="EMBL" id="MBD8525696.1"/>
    </source>
</evidence>
<dbReference type="SUPFAM" id="SSF56935">
    <property type="entry name" value="Porins"/>
    <property type="match status" value="1"/>
</dbReference>
<gene>
    <name evidence="12" type="ORF">IFO71_08065</name>
</gene>
<name>A0AAW3ZN12_9GAMM</name>
<dbReference type="Gene3D" id="2.170.130.10">
    <property type="entry name" value="TonB-dependent receptor, plug domain"/>
    <property type="match status" value="1"/>
</dbReference>
<dbReference type="AlphaFoldDB" id="A0AAW3ZN12"/>
<keyword evidence="3 8" id="KW-1134">Transmembrane beta strand</keyword>
<keyword evidence="12" id="KW-0675">Receptor</keyword>
<reference evidence="12 13" key="1">
    <citation type="submission" date="2020-09" db="EMBL/GenBank/DDBJ databases">
        <title>Pseudoxanthomonas sp. CAU 1598 isolated from sand of Yaerae Beach.</title>
        <authorList>
            <person name="Kim W."/>
        </authorList>
    </citation>
    <scope>NUCLEOTIDE SEQUENCE [LARGE SCALE GENOMIC DNA]</scope>
    <source>
        <strain evidence="12 13">CAU 1598</strain>
    </source>
</reference>
<evidence type="ECO:0000256" key="4">
    <source>
        <dbReference type="ARBA" id="ARBA00022692"/>
    </source>
</evidence>
<evidence type="ECO:0000313" key="13">
    <source>
        <dbReference type="Proteomes" id="UP000613768"/>
    </source>
</evidence>
<dbReference type="PROSITE" id="PS52016">
    <property type="entry name" value="TONB_DEPENDENT_REC_3"/>
    <property type="match status" value="1"/>
</dbReference>
<dbReference type="RefSeq" id="WP_192029042.1">
    <property type="nucleotide sequence ID" value="NZ_JACYTR010000011.1"/>
</dbReference>
<organism evidence="12 13">
    <name type="scientific">Pseudomarimonas arenosa</name>
    <dbReference type="NCBI Taxonomy" id="2774145"/>
    <lineage>
        <taxon>Bacteria</taxon>
        <taxon>Pseudomonadati</taxon>
        <taxon>Pseudomonadota</taxon>
        <taxon>Gammaproteobacteria</taxon>
        <taxon>Lysobacterales</taxon>
        <taxon>Lysobacteraceae</taxon>
        <taxon>Pseudomarimonas</taxon>
    </lineage>
</organism>
<evidence type="ECO:0000259" key="10">
    <source>
        <dbReference type="Pfam" id="PF00593"/>
    </source>
</evidence>
<evidence type="ECO:0000256" key="3">
    <source>
        <dbReference type="ARBA" id="ARBA00022452"/>
    </source>
</evidence>
<dbReference type="Pfam" id="PF07715">
    <property type="entry name" value="Plug"/>
    <property type="match status" value="1"/>
</dbReference>
<feature type="domain" description="TonB-dependent receptor-like beta-barrel" evidence="10">
    <location>
        <begin position="439"/>
        <end position="922"/>
    </location>
</feature>
<keyword evidence="4 8" id="KW-0812">Transmembrane</keyword>
<keyword evidence="6 8" id="KW-0472">Membrane</keyword>
<comment type="subcellular location">
    <subcellularLocation>
        <location evidence="1 8">Cell outer membrane</location>
        <topology evidence="1 8">Multi-pass membrane protein</topology>
    </subcellularLocation>
</comment>
<protein>
    <submittedName>
        <fullName evidence="12">TonB-dependent receptor</fullName>
    </submittedName>
</protein>
<dbReference type="InterPro" id="IPR037066">
    <property type="entry name" value="Plug_dom_sf"/>
</dbReference>
<evidence type="ECO:0000256" key="8">
    <source>
        <dbReference type="PROSITE-ProRule" id="PRU01360"/>
    </source>
</evidence>
<evidence type="ECO:0000256" key="9">
    <source>
        <dbReference type="RuleBase" id="RU003357"/>
    </source>
</evidence>
<evidence type="ECO:0000256" key="5">
    <source>
        <dbReference type="ARBA" id="ARBA00023077"/>
    </source>
</evidence>
<dbReference type="InterPro" id="IPR036942">
    <property type="entry name" value="Beta-barrel_TonB_sf"/>
</dbReference>
<evidence type="ECO:0000256" key="2">
    <source>
        <dbReference type="ARBA" id="ARBA00022448"/>
    </source>
</evidence>
<evidence type="ECO:0000256" key="7">
    <source>
        <dbReference type="ARBA" id="ARBA00023237"/>
    </source>
</evidence>
<dbReference type="PANTHER" id="PTHR47234">
    <property type="match status" value="1"/>
</dbReference>
<comment type="similarity">
    <text evidence="8 9">Belongs to the TonB-dependent receptor family.</text>
</comment>
<dbReference type="Proteomes" id="UP000613768">
    <property type="component" value="Unassembled WGS sequence"/>
</dbReference>
<dbReference type="GO" id="GO:0009279">
    <property type="term" value="C:cell outer membrane"/>
    <property type="evidence" value="ECO:0007669"/>
    <property type="project" value="UniProtKB-SubCell"/>
</dbReference>
<dbReference type="InterPro" id="IPR012910">
    <property type="entry name" value="Plug_dom"/>
</dbReference>
<feature type="domain" description="TonB-dependent receptor plug" evidence="11">
    <location>
        <begin position="70"/>
        <end position="188"/>
    </location>
</feature>
<evidence type="ECO:0000256" key="6">
    <source>
        <dbReference type="ARBA" id="ARBA00023136"/>
    </source>
</evidence>
<dbReference type="Pfam" id="PF00593">
    <property type="entry name" value="TonB_dep_Rec_b-barrel"/>
    <property type="match status" value="1"/>
</dbReference>
<dbReference type="EMBL" id="JACYTR010000011">
    <property type="protein sequence ID" value="MBD8525696.1"/>
    <property type="molecule type" value="Genomic_DNA"/>
</dbReference>
<keyword evidence="7 8" id="KW-0998">Cell outer membrane</keyword>
<dbReference type="Gene3D" id="2.40.170.20">
    <property type="entry name" value="TonB-dependent receptor, beta-barrel domain"/>
    <property type="match status" value="1"/>
</dbReference>
<dbReference type="InterPro" id="IPR000531">
    <property type="entry name" value="Beta-barrel_TonB"/>
</dbReference>
<keyword evidence="13" id="KW-1185">Reference proteome</keyword>
<dbReference type="InterPro" id="IPR039426">
    <property type="entry name" value="TonB-dep_rcpt-like"/>
</dbReference>
<proteinExistence type="inferred from homology"/>
<keyword evidence="2 8" id="KW-0813">Transport</keyword>
<comment type="caution">
    <text evidence="12">The sequence shown here is derived from an EMBL/GenBank/DDBJ whole genome shotgun (WGS) entry which is preliminary data.</text>
</comment>
<evidence type="ECO:0000256" key="1">
    <source>
        <dbReference type="ARBA" id="ARBA00004571"/>
    </source>
</evidence>
<keyword evidence="5 9" id="KW-0798">TonB box</keyword>
<dbReference type="PANTHER" id="PTHR47234:SF2">
    <property type="entry name" value="TONB-DEPENDENT RECEPTOR"/>
    <property type="match status" value="1"/>
</dbReference>